<dbReference type="GO" id="GO:0070063">
    <property type="term" value="F:RNA polymerase binding"/>
    <property type="evidence" value="ECO:0007669"/>
    <property type="project" value="InterPro"/>
</dbReference>
<dbReference type="InterPro" id="IPR029462">
    <property type="entry name" value="Rnk_N"/>
</dbReference>
<sequence>MHNFETEIRRDQPALPPIKITEDESRRLSSLANSTMDLFPRVAQFLARELERASVAAENDLRGVVRMGSKVTYRDDGTGASREIVLVYPHEANIELNRISILTPVGAALIGLSEGQRIEFETPDKRTRGLTVLAVSE</sequence>
<name>A0A1C3UZY3_9BRAD</name>
<feature type="domain" description="Regulator of nucleoside diphosphate kinase N-terminal" evidence="2">
    <location>
        <begin position="16"/>
        <end position="55"/>
    </location>
</feature>
<keyword evidence="4" id="KW-1185">Reference proteome</keyword>
<dbReference type="Proteomes" id="UP000199184">
    <property type="component" value="Unassembled WGS sequence"/>
</dbReference>
<proteinExistence type="predicted"/>
<organism evidence="3 4">
    <name type="scientific">Bradyrhizobium shewense</name>
    <dbReference type="NCBI Taxonomy" id="1761772"/>
    <lineage>
        <taxon>Bacteria</taxon>
        <taxon>Pseudomonadati</taxon>
        <taxon>Pseudomonadota</taxon>
        <taxon>Alphaproteobacteria</taxon>
        <taxon>Hyphomicrobiales</taxon>
        <taxon>Nitrobacteraceae</taxon>
        <taxon>Bradyrhizobium</taxon>
    </lineage>
</organism>
<dbReference type="InterPro" id="IPR036953">
    <property type="entry name" value="GreA/GreB_C_sf"/>
</dbReference>
<dbReference type="GO" id="GO:0003677">
    <property type="term" value="F:DNA binding"/>
    <property type="evidence" value="ECO:0007669"/>
    <property type="project" value="InterPro"/>
</dbReference>
<dbReference type="SUPFAM" id="SSF54534">
    <property type="entry name" value="FKBP-like"/>
    <property type="match status" value="1"/>
</dbReference>
<evidence type="ECO:0000259" key="2">
    <source>
        <dbReference type="Pfam" id="PF14760"/>
    </source>
</evidence>
<feature type="domain" description="Transcription elongation factor GreA/GreB C-terminal" evidence="1">
    <location>
        <begin position="63"/>
        <end position="136"/>
    </location>
</feature>
<evidence type="ECO:0000313" key="3">
    <source>
        <dbReference type="EMBL" id="SCB21052.1"/>
    </source>
</evidence>
<dbReference type="PANTHER" id="PTHR30437:SF5">
    <property type="entry name" value="REGULATOR OF NUCLEOSIDE DIPHOSPHATE KINASE"/>
    <property type="match status" value="1"/>
</dbReference>
<keyword evidence="3" id="KW-0418">Kinase</keyword>
<dbReference type="GO" id="GO:0016301">
    <property type="term" value="F:kinase activity"/>
    <property type="evidence" value="ECO:0007669"/>
    <property type="project" value="UniProtKB-KW"/>
</dbReference>
<keyword evidence="3" id="KW-0808">Transferase</keyword>
<dbReference type="Gene3D" id="3.10.50.30">
    <property type="entry name" value="Transcription elongation factor, GreA/GreB, C-terminal domain"/>
    <property type="match status" value="1"/>
</dbReference>
<dbReference type="GO" id="GO:0032784">
    <property type="term" value="P:regulation of DNA-templated transcription elongation"/>
    <property type="evidence" value="ECO:0007669"/>
    <property type="project" value="InterPro"/>
</dbReference>
<dbReference type="InterPro" id="IPR001437">
    <property type="entry name" value="Tscrpt_elong_fac_GreA/B_C"/>
</dbReference>
<accession>A0A1C3UZY3</accession>
<evidence type="ECO:0000313" key="4">
    <source>
        <dbReference type="Proteomes" id="UP000199184"/>
    </source>
</evidence>
<protein>
    <submittedName>
        <fullName evidence="3">Regulator of nucleoside diphosphate kinase</fullName>
    </submittedName>
</protein>
<reference evidence="4" key="1">
    <citation type="submission" date="2016-08" db="EMBL/GenBank/DDBJ databases">
        <authorList>
            <person name="Varghese N."/>
            <person name="Submissions Spin"/>
        </authorList>
    </citation>
    <scope>NUCLEOTIDE SEQUENCE [LARGE SCALE GENOMIC DNA]</scope>
    <source>
        <strain evidence="4">ERR11</strain>
    </source>
</reference>
<dbReference type="Pfam" id="PF14760">
    <property type="entry name" value="Rnk_N"/>
    <property type="match status" value="1"/>
</dbReference>
<evidence type="ECO:0000259" key="1">
    <source>
        <dbReference type="Pfam" id="PF01272"/>
    </source>
</evidence>
<dbReference type="Pfam" id="PF01272">
    <property type="entry name" value="GreA_GreB"/>
    <property type="match status" value="1"/>
</dbReference>
<dbReference type="GO" id="GO:0006354">
    <property type="term" value="P:DNA-templated transcription elongation"/>
    <property type="evidence" value="ECO:0007669"/>
    <property type="project" value="TreeGrafter"/>
</dbReference>
<gene>
    <name evidence="3" type="ORF">GA0061098_100350</name>
</gene>
<dbReference type="AlphaFoldDB" id="A0A1C3UZY3"/>
<dbReference type="InterPro" id="IPR023459">
    <property type="entry name" value="Tscrpt_elong_fac_GreA/B_fam"/>
</dbReference>
<dbReference type="RefSeq" id="WP_091955510.1">
    <property type="nucleotide sequence ID" value="NZ_FMAI01000003.1"/>
</dbReference>
<dbReference type="EMBL" id="FMAI01000003">
    <property type="protein sequence ID" value="SCB21052.1"/>
    <property type="molecule type" value="Genomic_DNA"/>
</dbReference>
<dbReference type="NCBIfam" id="NF004396">
    <property type="entry name" value="PRK05753.1"/>
    <property type="match status" value="1"/>
</dbReference>
<dbReference type="PANTHER" id="PTHR30437">
    <property type="entry name" value="TRANSCRIPTION ELONGATION FACTOR GREA"/>
    <property type="match status" value="1"/>
</dbReference>